<sequence length="376" mass="40070" precursor="true">MKLNRLIVSMLLPVLLVACSSDKASIEPAKLVDFNSSAKIEVRWDADVGDAGMSVLSPATTREAVFAANAEGKVYRFDRDTGKQIWRIDCGFTITGGVGAGEGLVLVGGEKGQLAAFDEDSGKLLWQVKVSSDVWSAPKIADGIVVVRTGNQRLEGLSAKDGSRLWLYERATPTLIVRSNASVVIRNGLVYAGFAAGKLAAIGLKNGVVVWESSVSQPRGSTELERISDVTSLPVVDDAQVCAIAFQGRLACFDAIQGGTLWTRDISSDKGLALYGKTLYVTDTDSNVLALDKSSGASLWKNDKLLLRQATAVYPLDNYVMLGDYEGYLHVLKSDDGSFVARRKTDGSAIRSAPVTLGDGALVQTSGGELYSIAIH</sequence>
<dbReference type="InterPro" id="IPR002372">
    <property type="entry name" value="PQQ_rpt_dom"/>
</dbReference>
<evidence type="ECO:0000256" key="2">
    <source>
        <dbReference type="ARBA" id="ARBA00023136"/>
    </source>
</evidence>
<comment type="subcellular location">
    <subcellularLocation>
        <location evidence="4">Cell outer membrane</location>
        <topology evidence="4">Lipid-anchor</topology>
    </subcellularLocation>
</comment>
<keyword evidence="2 4" id="KW-0472">Membrane</keyword>
<evidence type="ECO:0000256" key="3">
    <source>
        <dbReference type="ARBA" id="ARBA00023237"/>
    </source>
</evidence>
<keyword evidence="4 7" id="KW-0449">Lipoprotein</keyword>
<dbReference type="InterPro" id="IPR011047">
    <property type="entry name" value="Quinoprotein_ADH-like_sf"/>
</dbReference>
<dbReference type="PANTHER" id="PTHR34512">
    <property type="entry name" value="CELL SURFACE PROTEIN"/>
    <property type="match status" value="1"/>
</dbReference>
<dbReference type="HAMAP" id="MF_00923">
    <property type="entry name" value="OM_assembly_BamB"/>
    <property type="match status" value="1"/>
</dbReference>
<dbReference type="eggNOG" id="COG1520">
    <property type="taxonomic scope" value="Bacteria"/>
</dbReference>
<evidence type="ECO:0000256" key="4">
    <source>
        <dbReference type="HAMAP-Rule" id="MF_00923"/>
    </source>
</evidence>
<dbReference type="EMBL" id="CP001965">
    <property type="protein sequence ID" value="ADE11654.1"/>
    <property type="molecule type" value="Genomic_DNA"/>
</dbReference>
<feature type="chain" id="PRO_5009009615" description="Outer membrane protein assembly factor BamB" evidence="5">
    <location>
        <begin position="25"/>
        <end position="376"/>
    </location>
</feature>
<accession>D5CRR8</accession>
<dbReference type="GO" id="GO:0043165">
    <property type="term" value="P:Gram-negative-bacterium-type cell outer membrane assembly"/>
    <property type="evidence" value="ECO:0007669"/>
    <property type="project" value="UniProtKB-UniRule"/>
</dbReference>
<keyword evidence="4" id="KW-0564">Palmitate</keyword>
<evidence type="ECO:0000256" key="5">
    <source>
        <dbReference type="SAM" id="SignalP"/>
    </source>
</evidence>
<dbReference type="HOGENOM" id="CLU_027480_0_1_4"/>
<keyword evidence="3 4" id="KW-0998">Cell outer membrane</keyword>
<dbReference type="Gene3D" id="2.130.10.10">
    <property type="entry name" value="YVTN repeat-like/Quinoprotein amine dehydrogenase"/>
    <property type="match status" value="1"/>
</dbReference>
<name>D5CRR8_SIDLE</name>
<dbReference type="PANTHER" id="PTHR34512:SF30">
    <property type="entry name" value="OUTER MEMBRANE PROTEIN ASSEMBLY FACTOR BAMB"/>
    <property type="match status" value="1"/>
</dbReference>
<dbReference type="GO" id="GO:0009279">
    <property type="term" value="C:cell outer membrane"/>
    <property type="evidence" value="ECO:0007669"/>
    <property type="project" value="UniProtKB-SubCell"/>
</dbReference>
<evidence type="ECO:0000259" key="6">
    <source>
        <dbReference type="Pfam" id="PF13360"/>
    </source>
</evidence>
<dbReference type="GO" id="GO:0051205">
    <property type="term" value="P:protein insertion into membrane"/>
    <property type="evidence" value="ECO:0007669"/>
    <property type="project" value="UniProtKB-UniRule"/>
</dbReference>
<dbReference type="SUPFAM" id="SSF50998">
    <property type="entry name" value="Quinoprotein alcohol dehydrogenase-like"/>
    <property type="match status" value="1"/>
</dbReference>
<dbReference type="STRING" id="580332.Slit_1417"/>
<dbReference type="Proteomes" id="UP000001625">
    <property type="component" value="Chromosome"/>
</dbReference>
<comment type="function">
    <text evidence="4">Part of the outer membrane protein assembly complex, which is involved in assembly and insertion of beta-barrel proteins into the outer membrane.</text>
</comment>
<dbReference type="InterPro" id="IPR017687">
    <property type="entry name" value="BamB"/>
</dbReference>
<dbReference type="InterPro" id="IPR018391">
    <property type="entry name" value="PQQ_b-propeller_rpt"/>
</dbReference>
<dbReference type="RefSeq" id="WP_013029552.1">
    <property type="nucleotide sequence ID" value="NC_013959.1"/>
</dbReference>
<dbReference type="KEGG" id="slt:Slit_1417"/>
<evidence type="ECO:0000313" key="8">
    <source>
        <dbReference type="Proteomes" id="UP000001625"/>
    </source>
</evidence>
<organism evidence="7 8">
    <name type="scientific">Sideroxydans lithotrophicus (strain ES-1)</name>
    <dbReference type="NCBI Taxonomy" id="580332"/>
    <lineage>
        <taxon>Bacteria</taxon>
        <taxon>Pseudomonadati</taxon>
        <taxon>Pseudomonadota</taxon>
        <taxon>Betaproteobacteria</taxon>
        <taxon>Nitrosomonadales</taxon>
        <taxon>Gallionellaceae</taxon>
        <taxon>Sideroxydans</taxon>
    </lineage>
</organism>
<feature type="domain" description="Pyrrolo-quinoline quinone repeat" evidence="6">
    <location>
        <begin position="71"/>
        <end position="302"/>
    </location>
</feature>
<dbReference type="InterPro" id="IPR015943">
    <property type="entry name" value="WD40/YVTN_repeat-like_dom_sf"/>
</dbReference>
<comment type="similarity">
    <text evidence="4">Belongs to the BamB family.</text>
</comment>
<proteinExistence type="inferred from homology"/>
<evidence type="ECO:0000256" key="1">
    <source>
        <dbReference type="ARBA" id="ARBA00022729"/>
    </source>
</evidence>
<keyword evidence="1 4" id="KW-0732">Signal</keyword>
<gene>
    <name evidence="4" type="primary">bamB</name>
    <name evidence="7" type="ordered locus">Slit_1417</name>
</gene>
<evidence type="ECO:0000313" key="7">
    <source>
        <dbReference type="EMBL" id="ADE11654.1"/>
    </source>
</evidence>
<keyword evidence="8" id="KW-1185">Reference proteome</keyword>
<dbReference type="AlphaFoldDB" id="D5CRR8"/>
<dbReference type="Pfam" id="PF13360">
    <property type="entry name" value="PQQ_2"/>
    <property type="match status" value="1"/>
</dbReference>
<dbReference type="NCBIfam" id="TIGR03300">
    <property type="entry name" value="assembly_YfgL"/>
    <property type="match status" value="1"/>
</dbReference>
<dbReference type="SMART" id="SM00564">
    <property type="entry name" value="PQQ"/>
    <property type="match status" value="6"/>
</dbReference>
<dbReference type="PROSITE" id="PS51257">
    <property type="entry name" value="PROKAR_LIPOPROTEIN"/>
    <property type="match status" value="1"/>
</dbReference>
<reference evidence="7 8" key="1">
    <citation type="submission" date="2010-03" db="EMBL/GenBank/DDBJ databases">
        <title>Complete sequence of Sideroxydans lithotrophicus ES-1.</title>
        <authorList>
            <consortium name="US DOE Joint Genome Institute"/>
            <person name="Lucas S."/>
            <person name="Copeland A."/>
            <person name="Lapidus A."/>
            <person name="Cheng J.-F."/>
            <person name="Bruce D."/>
            <person name="Goodwin L."/>
            <person name="Pitluck S."/>
            <person name="Munk A.C."/>
            <person name="Detter J.C."/>
            <person name="Han C."/>
            <person name="Tapia R."/>
            <person name="Larimer F."/>
            <person name="Land M."/>
            <person name="Hauser L."/>
            <person name="Kyrpides N."/>
            <person name="Ivanova N."/>
            <person name="Emerson D."/>
            <person name="Woyke T."/>
        </authorList>
    </citation>
    <scope>NUCLEOTIDE SEQUENCE [LARGE SCALE GENOMIC DNA]</scope>
    <source>
        <strain evidence="7 8">ES-1</strain>
    </source>
</reference>
<protein>
    <recommendedName>
        <fullName evidence="4">Outer membrane protein assembly factor BamB</fullName>
    </recommendedName>
</protein>
<feature type="signal peptide" evidence="5">
    <location>
        <begin position="1"/>
        <end position="24"/>
    </location>
</feature>
<comment type="subunit">
    <text evidence="4">Part of the Bam complex.</text>
</comment>
<dbReference type="OrthoDB" id="5173551at2"/>